<keyword evidence="11" id="KW-0472">Membrane</keyword>
<dbReference type="PANTHER" id="PTHR10728:SF65">
    <property type="entry name" value="PHOSPHOLIPASE A2"/>
    <property type="match status" value="1"/>
</dbReference>
<keyword evidence="7 12" id="KW-0378">Hydrolase</keyword>
<dbReference type="InterPro" id="IPR002642">
    <property type="entry name" value="LysoPLipase_cat_dom"/>
</dbReference>
<evidence type="ECO:0000256" key="10">
    <source>
        <dbReference type="ARBA" id="ARBA00023098"/>
    </source>
</evidence>
<evidence type="ECO:0000256" key="5">
    <source>
        <dbReference type="ARBA" id="ARBA00022490"/>
    </source>
</evidence>
<reference evidence="17" key="1">
    <citation type="submission" date="2025-08" db="UniProtKB">
        <authorList>
            <consortium name="RefSeq"/>
        </authorList>
    </citation>
    <scope>IDENTIFICATION</scope>
</reference>
<keyword evidence="8 13" id="KW-0106">Calcium</keyword>
<dbReference type="SUPFAM" id="SSF52151">
    <property type="entry name" value="FabD/lysophospholipase-like"/>
    <property type="match status" value="1"/>
</dbReference>
<keyword evidence="9 12" id="KW-0442">Lipid degradation</keyword>
<comment type="catalytic activity">
    <reaction evidence="13">
        <text>a 1,2-diacyl-sn-glycero-3-phosphocholine + H2O = a 1-acyl-sn-glycero-3-phosphocholine + a fatty acid + H(+)</text>
        <dbReference type="Rhea" id="RHEA:15801"/>
        <dbReference type="ChEBI" id="CHEBI:15377"/>
        <dbReference type="ChEBI" id="CHEBI:15378"/>
        <dbReference type="ChEBI" id="CHEBI:28868"/>
        <dbReference type="ChEBI" id="CHEBI:57643"/>
        <dbReference type="ChEBI" id="CHEBI:58168"/>
        <dbReference type="EC" id="3.1.1.4"/>
    </reaction>
</comment>
<dbReference type="GO" id="GO:0047498">
    <property type="term" value="F:calcium-dependent phospholipase A2 activity"/>
    <property type="evidence" value="ECO:0007669"/>
    <property type="project" value="TreeGrafter"/>
</dbReference>
<proteinExistence type="predicted"/>
<dbReference type="CDD" id="cd04036">
    <property type="entry name" value="C2_cPLA2"/>
    <property type="match status" value="1"/>
</dbReference>
<dbReference type="Gene3D" id="2.60.40.150">
    <property type="entry name" value="C2 domain"/>
    <property type="match status" value="1"/>
</dbReference>
<dbReference type="FunFam" id="3.40.1090.10:FF:000002">
    <property type="entry name" value="Phospholipase A2"/>
    <property type="match status" value="1"/>
</dbReference>
<dbReference type="eggNOG" id="KOG1325">
    <property type="taxonomic scope" value="Eukaryota"/>
</dbReference>
<keyword evidence="5 13" id="KW-0963">Cytoplasm</keyword>
<dbReference type="OrthoDB" id="270970at2759"/>
<dbReference type="GO" id="GO:0005829">
    <property type="term" value="C:cytosol"/>
    <property type="evidence" value="ECO:0007669"/>
    <property type="project" value="UniProtKB-SubCell"/>
</dbReference>
<feature type="domain" description="PLA2c" evidence="15">
    <location>
        <begin position="275"/>
        <end position="824"/>
    </location>
</feature>
<evidence type="ECO:0000256" key="11">
    <source>
        <dbReference type="ARBA" id="ARBA00023136"/>
    </source>
</evidence>
<dbReference type="SUPFAM" id="SSF49562">
    <property type="entry name" value="C2 domain (Calcium/lipid-binding domain, CaLB)"/>
    <property type="match status" value="1"/>
</dbReference>
<comment type="subcellular location">
    <subcellularLocation>
        <location evidence="3">Cytoplasm</location>
        <location evidence="3">Cytosol</location>
    </subcellularLocation>
    <subcellularLocation>
        <location evidence="2">Membrane</location>
        <topology evidence="2">Peripheral membrane protein</topology>
    </subcellularLocation>
</comment>
<evidence type="ECO:0000256" key="3">
    <source>
        <dbReference type="ARBA" id="ARBA00004514"/>
    </source>
</evidence>
<comment type="cofactor">
    <cofactor evidence="1">
        <name>Ca(2+)</name>
        <dbReference type="ChEBI" id="CHEBI:29108"/>
    </cofactor>
</comment>
<dbReference type="Proteomes" id="UP000189705">
    <property type="component" value="Unplaced"/>
</dbReference>
<dbReference type="RefSeq" id="XP_006034136.1">
    <property type="nucleotide sequence ID" value="XM_006034074.3"/>
</dbReference>
<evidence type="ECO:0000256" key="2">
    <source>
        <dbReference type="ARBA" id="ARBA00004170"/>
    </source>
</evidence>
<dbReference type="KEGG" id="asn:102383974"/>
<dbReference type="STRING" id="38654.A0A1U7SLR6"/>
<evidence type="ECO:0000256" key="7">
    <source>
        <dbReference type="ARBA" id="ARBA00022801"/>
    </source>
</evidence>
<dbReference type="Gene3D" id="3.40.1090.10">
    <property type="entry name" value="Cytosolic phospholipase A2 catalytic domain"/>
    <property type="match status" value="1"/>
</dbReference>
<dbReference type="InterPro" id="IPR040723">
    <property type="entry name" value="cPLA2_C2"/>
</dbReference>
<organism evidence="16 17">
    <name type="scientific">Alligator sinensis</name>
    <name type="common">Chinese alligator</name>
    <dbReference type="NCBI Taxonomy" id="38654"/>
    <lineage>
        <taxon>Eukaryota</taxon>
        <taxon>Metazoa</taxon>
        <taxon>Chordata</taxon>
        <taxon>Craniata</taxon>
        <taxon>Vertebrata</taxon>
        <taxon>Euteleostomi</taxon>
        <taxon>Archelosauria</taxon>
        <taxon>Archosauria</taxon>
        <taxon>Crocodylia</taxon>
        <taxon>Alligatoridae</taxon>
        <taxon>Alligatorinae</taxon>
        <taxon>Alligator</taxon>
    </lineage>
</organism>
<dbReference type="eggNOG" id="KOG1028">
    <property type="taxonomic scope" value="Eukaryota"/>
</dbReference>
<evidence type="ECO:0000256" key="12">
    <source>
        <dbReference type="PROSITE-ProRule" id="PRU00555"/>
    </source>
</evidence>
<evidence type="ECO:0000259" key="14">
    <source>
        <dbReference type="PROSITE" id="PS50004"/>
    </source>
</evidence>
<keyword evidence="6 13" id="KW-0479">Metal-binding</keyword>
<dbReference type="InterPro" id="IPR016035">
    <property type="entry name" value="Acyl_Trfase/lysoPLipase"/>
</dbReference>
<dbReference type="InParanoid" id="A0A1U7SLR6"/>
<accession>A0A1U7SLR6</accession>
<evidence type="ECO:0000256" key="1">
    <source>
        <dbReference type="ARBA" id="ARBA00001913"/>
    </source>
</evidence>
<evidence type="ECO:0000259" key="15">
    <source>
        <dbReference type="PROSITE" id="PS51210"/>
    </source>
</evidence>
<name>A0A1U7SLR6_ALLSI</name>
<dbReference type="CDD" id="cd07201">
    <property type="entry name" value="cPLA2_Grp-IVB-IVD-IVE-IVF"/>
    <property type="match status" value="1"/>
</dbReference>
<dbReference type="PROSITE" id="PS51210">
    <property type="entry name" value="PLA2C"/>
    <property type="match status" value="1"/>
</dbReference>
<dbReference type="GeneID" id="102383974"/>
<keyword evidence="16" id="KW-1185">Reference proteome</keyword>
<dbReference type="InterPro" id="IPR041847">
    <property type="entry name" value="C2_cPLA2"/>
</dbReference>
<comment type="domain">
    <text evidence="13">The N-terminal C2 domain associates with lipid membranes upon calcium binding.</text>
</comment>
<dbReference type="Pfam" id="PF00168">
    <property type="entry name" value="C2"/>
    <property type="match status" value="1"/>
</dbReference>
<dbReference type="Pfam" id="PF18695">
    <property type="entry name" value="cPLA2_C2"/>
    <property type="match status" value="1"/>
</dbReference>
<dbReference type="GO" id="GO:0016020">
    <property type="term" value="C:membrane"/>
    <property type="evidence" value="ECO:0007669"/>
    <property type="project" value="UniProtKB-SubCell"/>
</dbReference>
<dbReference type="FunFam" id="2.60.40.150:FF:000030">
    <property type="entry name" value="Phospholipase A2"/>
    <property type="match status" value="1"/>
</dbReference>
<gene>
    <name evidence="17" type="primary">LOC102383974</name>
</gene>
<sequence length="824" mass="94060">MGGLASTEKQTEPSACNLLTVKVIRMKNARKADLMTQSDCYVTLYLPTASVHKVRTKTVNNTKDPLWNETFHFRIQNQVKNILELKVCDEDSLTQDDHLLTVFFDVSKIQLGETVRLNFQLNPKGKEELEVEFTKESSPDLPENIATNGVLVAREVSCLEAQVNGGRVRKDSTDRKFAFVLEGSYEGAQNLSLNSWLFPAAPARFHYIKYNDSDLNVTIPQRRQLSRSSSYQGERNENEFLTLPLNSLPIQEKVTIGENRTFDLHVKANEWTEGLCRRPKNLDVRLGFDLCPEELNFLKNRKQVVAAGIKKVLHLDEDLQDHEIPVVAVTTTGVGIRALTGMYGSIWGLQKLNLLDCISYITGSSGTTWTMTKLYEEADWSQKDLGEIINEARKQATKCKKNAFSLQNLKNYYRELSERTAAGHKTSFIDLWGLMIEAMLQDGKDHHRLSDQRKAVNLGQNPLPIYLALNVKDKITTKEFREWVEFTPYEVGFLKYGAFIRAEDFGSEFYMGRLMKKIPESRICFMQGMWSSIFSKNLLDAWHAADNSEDFWHRWTQATVTEIEEEPNLPERPHEIATRMFTPASGLSNALRDVLTDRPAVSKYHNFLRGFQMHNEYTQNEHFSRWKDTQLDSSPNQLRETAEHLEMADTAFFYDTSCPPLMKPERKVDVILHLNYSGGSQALPLEHASRYFSEQGIPFPKTVLNEEEKTNLKECYIFEDAATPGAPIVLYFPLVNDSFQRFIAPGVPRSASEMEMGKVDVSGFLSPYSTREVTLKAEDFNKLLKLTNYNILNNENLILQALRAAVARKRQTQSQLPSAEQLSS</sequence>
<evidence type="ECO:0000256" key="8">
    <source>
        <dbReference type="ARBA" id="ARBA00022837"/>
    </source>
</evidence>
<evidence type="ECO:0000313" key="17">
    <source>
        <dbReference type="RefSeq" id="XP_006034136.1"/>
    </source>
</evidence>
<dbReference type="PROSITE" id="PS50004">
    <property type="entry name" value="C2"/>
    <property type="match status" value="1"/>
</dbReference>
<feature type="domain" description="C2" evidence="14">
    <location>
        <begin position="1"/>
        <end position="119"/>
    </location>
</feature>
<dbReference type="GO" id="GO:0005509">
    <property type="term" value="F:calcium ion binding"/>
    <property type="evidence" value="ECO:0007669"/>
    <property type="project" value="InterPro"/>
</dbReference>
<keyword evidence="10 12" id="KW-0443">Lipid metabolism</keyword>
<dbReference type="GO" id="GO:0046475">
    <property type="term" value="P:glycerophospholipid catabolic process"/>
    <property type="evidence" value="ECO:0007669"/>
    <property type="project" value="TreeGrafter"/>
</dbReference>
<dbReference type="SMART" id="SM00239">
    <property type="entry name" value="C2"/>
    <property type="match status" value="1"/>
</dbReference>
<dbReference type="PANTHER" id="PTHR10728">
    <property type="entry name" value="CYTOSOLIC PHOSPHOLIPASE A2"/>
    <property type="match status" value="1"/>
</dbReference>
<dbReference type="GO" id="GO:0005544">
    <property type="term" value="F:calcium-dependent phospholipid binding"/>
    <property type="evidence" value="ECO:0007669"/>
    <property type="project" value="TreeGrafter"/>
</dbReference>
<dbReference type="InterPro" id="IPR035892">
    <property type="entry name" value="C2_domain_sf"/>
</dbReference>
<protein>
    <recommendedName>
        <fullName evidence="4 13">Phospholipase A2</fullName>
        <ecNumber evidence="4 13">3.1.1.4</ecNumber>
    </recommendedName>
</protein>
<dbReference type="InterPro" id="IPR000008">
    <property type="entry name" value="C2_dom"/>
</dbReference>
<evidence type="ECO:0000256" key="9">
    <source>
        <dbReference type="ARBA" id="ARBA00022963"/>
    </source>
</evidence>
<evidence type="ECO:0000256" key="4">
    <source>
        <dbReference type="ARBA" id="ARBA00013278"/>
    </source>
</evidence>
<evidence type="ECO:0000256" key="13">
    <source>
        <dbReference type="RuleBase" id="RU362102"/>
    </source>
</evidence>
<evidence type="ECO:0000256" key="6">
    <source>
        <dbReference type="ARBA" id="ARBA00022723"/>
    </source>
</evidence>
<evidence type="ECO:0000313" key="16">
    <source>
        <dbReference type="Proteomes" id="UP000189705"/>
    </source>
</evidence>
<dbReference type="EC" id="3.1.1.4" evidence="4 13"/>
<dbReference type="SMART" id="SM00022">
    <property type="entry name" value="PLAc"/>
    <property type="match status" value="1"/>
</dbReference>
<dbReference type="AlphaFoldDB" id="A0A1U7SLR6"/>
<dbReference type="Pfam" id="PF01735">
    <property type="entry name" value="PLA2_B"/>
    <property type="match status" value="1"/>
</dbReference>